<dbReference type="GO" id="GO:0016740">
    <property type="term" value="F:transferase activity"/>
    <property type="evidence" value="ECO:0007669"/>
    <property type="project" value="UniProtKB-KW"/>
</dbReference>
<dbReference type="InterPro" id="IPR050834">
    <property type="entry name" value="Glycosyltransf_2"/>
</dbReference>
<evidence type="ECO:0000259" key="1">
    <source>
        <dbReference type="Pfam" id="PF00535"/>
    </source>
</evidence>
<proteinExistence type="predicted"/>
<sequence>MADEPMITVVVPTYNLGQFFKDSAESLLKQDYPNFEVFLIDDASTDGTGKAVDAVAAQDERFHAVHFPKHEGVSVARNYGIDHASGEFVTFVDGDDQVKPAFLRMLVEGFAQGPADVVTVGYTWGRWFESHGAKQGWQAVSKRAMFDAVRARGDEIGGYVWNKAFRVSVLRDKHIRYDESLTLAEDLLFTTEAVVAGDGFWFNPAVLYDKINRPGSTIHSATMAMRQKEQAVRRQMDALGDKI</sequence>
<dbReference type="SUPFAM" id="SSF53448">
    <property type="entry name" value="Nucleotide-diphospho-sugar transferases"/>
    <property type="match status" value="1"/>
</dbReference>
<dbReference type="Proteomes" id="UP000051672">
    <property type="component" value="Unassembled WGS sequence"/>
</dbReference>
<accession>A0A0R2AXN4</accession>
<dbReference type="OrthoDB" id="396512at2"/>
<dbReference type="PANTHER" id="PTHR43685">
    <property type="entry name" value="GLYCOSYLTRANSFERASE"/>
    <property type="match status" value="1"/>
</dbReference>
<dbReference type="AlphaFoldDB" id="A0A0R2AXN4"/>
<dbReference type="InterPro" id="IPR001173">
    <property type="entry name" value="Glyco_trans_2-like"/>
</dbReference>
<comment type="caution">
    <text evidence="2">The sequence shown here is derived from an EMBL/GenBank/DDBJ whole genome shotgun (WGS) entry which is preliminary data.</text>
</comment>
<evidence type="ECO:0000313" key="2">
    <source>
        <dbReference type="EMBL" id="KRM72145.1"/>
    </source>
</evidence>
<keyword evidence="3" id="KW-1185">Reference proteome</keyword>
<dbReference type="PANTHER" id="PTHR43685:SF2">
    <property type="entry name" value="GLYCOSYLTRANSFERASE 2-LIKE DOMAIN-CONTAINING PROTEIN"/>
    <property type="match status" value="1"/>
</dbReference>
<dbReference type="InterPro" id="IPR029044">
    <property type="entry name" value="Nucleotide-diphossugar_trans"/>
</dbReference>
<dbReference type="EMBL" id="AYZQ01000002">
    <property type="protein sequence ID" value="KRM72145.1"/>
    <property type="molecule type" value="Genomic_DNA"/>
</dbReference>
<keyword evidence="2" id="KW-0808">Transferase</keyword>
<protein>
    <submittedName>
        <fullName evidence="2">Glycosyltransferase</fullName>
    </submittedName>
</protein>
<dbReference type="PATRIC" id="fig|1423727.3.peg.1145"/>
<dbReference type="Pfam" id="PF00535">
    <property type="entry name" value="Glycos_transf_2"/>
    <property type="match status" value="1"/>
</dbReference>
<feature type="domain" description="Glycosyltransferase 2-like" evidence="1">
    <location>
        <begin position="8"/>
        <end position="154"/>
    </location>
</feature>
<reference evidence="2 3" key="1">
    <citation type="journal article" date="2015" name="Genome Announc.">
        <title>Expanding the biotechnology potential of lactobacilli through comparative genomics of 213 strains and associated genera.</title>
        <authorList>
            <person name="Sun Z."/>
            <person name="Harris H.M."/>
            <person name="McCann A."/>
            <person name="Guo C."/>
            <person name="Argimon S."/>
            <person name="Zhang W."/>
            <person name="Yang X."/>
            <person name="Jeffery I.B."/>
            <person name="Cooney J.C."/>
            <person name="Kagawa T.F."/>
            <person name="Liu W."/>
            <person name="Song Y."/>
            <person name="Salvetti E."/>
            <person name="Wrobel A."/>
            <person name="Rasinkangas P."/>
            <person name="Parkhill J."/>
            <person name="Rea M.C."/>
            <person name="O'Sullivan O."/>
            <person name="Ritari J."/>
            <person name="Douillard F.P."/>
            <person name="Paul Ross R."/>
            <person name="Yang R."/>
            <person name="Briner A.E."/>
            <person name="Felis G.E."/>
            <person name="de Vos W.M."/>
            <person name="Barrangou R."/>
            <person name="Klaenhammer T.R."/>
            <person name="Caufield P.W."/>
            <person name="Cui Y."/>
            <person name="Zhang H."/>
            <person name="O'Toole P.W."/>
        </authorList>
    </citation>
    <scope>NUCLEOTIDE SEQUENCE [LARGE SCALE GENOMIC DNA]</scope>
    <source>
        <strain evidence="2 3">DSM 23927</strain>
    </source>
</reference>
<dbReference type="STRING" id="1423727.FC34_GL001129"/>
<name>A0A0R2AXN4_9LACO</name>
<organism evidence="2 3">
    <name type="scientific">Lacticaseibacillus brantae DSM 23927</name>
    <dbReference type="NCBI Taxonomy" id="1423727"/>
    <lineage>
        <taxon>Bacteria</taxon>
        <taxon>Bacillati</taxon>
        <taxon>Bacillota</taxon>
        <taxon>Bacilli</taxon>
        <taxon>Lactobacillales</taxon>
        <taxon>Lactobacillaceae</taxon>
        <taxon>Lacticaseibacillus</taxon>
    </lineage>
</organism>
<dbReference type="RefSeq" id="WP_057894411.1">
    <property type="nucleotide sequence ID" value="NZ_AYZQ01000002.1"/>
</dbReference>
<evidence type="ECO:0000313" key="3">
    <source>
        <dbReference type="Proteomes" id="UP000051672"/>
    </source>
</evidence>
<gene>
    <name evidence="2" type="ORF">FC34_GL001129</name>
</gene>
<dbReference type="Gene3D" id="3.90.550.10">
    <property type="entry name" value="Spore Coat Polysaccharide Biosynthesis Protein SpsA, Chain A"/>
    <property type="match status" value="1"/>
</dbReference>
<dbReference type="CDD" id="cd00761">
    <property type="entry name" value="Glyco_tranf_GTA_type"/>
    <property type="match status" value="1"/>
</dbReference>